<comment type="catalytic activity">
    <reaction evidence="8 9">
        <text>geranylgeranyl diphosphate + L-cysteinyl-[protein] = S-geranylgeranyl-L-cysteinyl-[protein] + diphosphate</text>
        <dbReference type="Rhea" id="RHEA:21240"/>
        <dbReference type="Rhea" id="RHEA-COMP:10131"/>
        <dbReference type="Rhea" id="RHEA-COMP:11537"/>
        <dbReference type="ChEBI" id="CHEBI:29950"/>
        <dbReference type="ChEBI" id="CHEBI:33019"/>
        <dbReference type="ChEBI" id="CHEBI:57533"/>
        <dbReference type="ChEBI" id="CHEBI:86021"/>
        <dbReference type="EC" id="2.5.1.60"/>
    </reaction>
</comment>
<dbReference type="OrthoDB" id="1658at2759"/>
<evidence type="ECO:0000256" key="1">
    <source>
        <dbReference type="ARBA" id="ARBA00006734"/>
    </source>
</evidence>
<dbReference type="PANTHER" id="PTHR11129">
    <property type="entry name" value="PROTEIN FARNESYLTRANSFERASE ALPHA SUBUNIT/RAB GERANYLGERANYL TRANSFERASE ALPHA SUBUNIT"/>
    <property type="match status" value="1"/>
</dbReference>
<dbReference type="SUPFAM" id="SSF48439">
    <property type="entry name" value="Protein prenylyltransferase"/>
    <property type="match status" value="1"/>
</dbReference>
<comment type="caution">
    <text evidence="10">The sequence shown here is derived from an EMBL/GenBank/DDBJ whole genome shotgun (WGS) entry which is preliminary data.</text>
</comment>
<proteinExistence type="inferred from homology"/>
<evidence type="ECO:0000256" key="4">
    <source>
        <dbReference type="ARBA" id="ARBA00022602"/>
    </source>
</evidence>
<keyword evidence="6" id="KW-0677">Repeat</keyword>
<organism evidence="10 11">
    <name type="scientific">Mycoemilia scoparia</name>
    <dbReference type="NCBI Taxonomy" id="417184"/>
    <lineage>
        <taxon>Eukaryota</taxon>
        <taxon>Fungi</taxon>
        <taxon>Fungi incertae sedis</taxon>
        <taxon>Zoopagomycota</taxon>
        <taxon>Kickxellomycotina</taxon>
        <taxon>Kickxellomycetes</taxon>
        <taxon>Kickxellales</taxon>
        <taxon>Kickxellaceae</taxon>
        <taxon>Mycoemilia</taxon>
    </lineage>
</organism>
<comment type="similarity">
    <text evidence="1 9">Belongs to the protein prenyltransferase subunit alpha family.</text>
</comment>
<gene>
    <name evidence="10" type="primary">BET4</name>
    <name evidence="10" type="ORF">H4219_002282</name>
</gene>
<dbReference type="EMBL" id="JANBPU010000035">
    <property type="protein sequence ID" value="KAJ1918926.1"/>
    <property type="molecule type" value="Genomic_DNA"/>
</dbReference>
<comment type="function">
    <text evidence="9">Catalyzes the transfer of a geranyl-geranyl moiety from geranyl-geranyl pyrophosphate to cysteines occuring in specific C-terminal amino acid sequences.</text>
</comment>
<dbReference type="InterPro" id="IPR002088">
    <property type="entry name" value="Prenyl_trans_a"/>
</dbReference>
<reference evidence="10" key="1">
    <citation type="submission" date="2022-07" db="EMBL/GenBank/DDBJ databases">
        <title>Phylogenomic reconstructions and comparative analyses of Kickxellomycotina fungi.</title>
        <authorList>
            <person name="Reynolds N.K."/>
            <person name="Stajich J.E."/>
            <person name="Barry K."/>
            <person name="Grigoriev I.V."/>
            <person name="Crous P."/>
            <person name="Smith M.E."/>
        </authorList>
    </citation>
    <scope>NUCLEOTIDE SEQUENCE</scope>
    <source>
        <strain evidence="10">NBRC 100468</strain>
    </source>
</reference>
<evidence type="ECO:0000313" key="10">
    <source>
        <dbReference type="EMBL" id="KAJ1918926.1"/>
    </source>
</evidence>
<name>A0A9W7ZYN9_9FUNG</name>
<evidence type="ECO:0000256" key="2">
    <source>
        <dbReference type="ARBA" id="ARBA00012656"/>
    </source>
</evidence>
<dbReference type="GO" id="GO:0004663">
    <property type="term" value="F:Rab geranylgeranyltransferase activity"/>
    <property type="evidence" value="ECO:0007669"/>
    <property type="project" value="UniProtKB-UniRule"/>
</dbReference>
<evidence type="ECO:0000256" key="7">
    <source>
        <dbReference type="ARBA" id="ARBA00031267"/>
    </source>
</evidence>
<evidence type="ECO:0000256" key="3">
    <source>
        <dbReference type="ARBA" id="ARBA00014772"/>
    </source>
</evidence>
<accession>A0A9W7ZYN9</accession>
<dbReference type="FunFam" id="1.25.40.120:FF:000035">
    <property type="entry name" value="Geranylgeranyl transferase type-2 subunit alpha"/>
    <property type="match status" value="1"/>
</dbReference>
<evidence type="ECO:0000256" key="9">
    <source>
        <dbReference type="RuleBase" id="RU367120"/>
    </source>
</evidence>
<dbReference type="Pfam" id="PF01239">
    <property type="entry name" value="PPTA"/>
    <property type="match status" value="5"/>
</dbReference>
<keyword evidence="11" id="KW-1185">Reference proteome</keyword>
<dbReference type="EC" id="2.5.1.60" evidence="2 9"/>
<dbReference type="PROSITE" id="PS51147">
    <property type="entry name" value="PFTA"/>
    <property type="match status" value="3"/>
</dbReference>
<protein>
    <recommendedName>
        <fullName evidence="3 9">Geranylgeranyl transferase type-2 subunit alpha</fullName>
        <ecNumber evidence="2 9">2.5.1.60</ecNumber>
    </recommendedName>
    <alternativeName>
        <fullName evidence="7 9">Geranylgeranyl transferase type II subunit alpha</fullName>
    </alternativeName>
</protein>
<dbReference type="GO" id="GO:0097354">
    <property type="term" value="P:prenylation"/>
    <property type="evidence" value="ECO:0007669"/>
    <property type="project" value="UniProtKB-UniRule"/>
</dbReference>
<keyword evidence="5 9" id="KW-0808">Transferase</keyword>
<dbReference type="PANTHER" id="PTHR11129:SF2">
    <property type="entry name" value="GERANYLGERANYL TRANSFERASE TYPE-2 SUBUNIT ALPHA"/>
    <property type="match status" value="1"/>
</dbReference>
<sequence length="333" mass="40209">MHGRRREKLPPDQLEKLKAHEAQKVKEYKSLNSHVMELKAKDDFSGESLVQTTKLLRMNPELHSIWNYRRLIIISILSNMPEEASKQEYLDQELQFLEQIIRKNIKSYWMWNHRRWVLEAMPNPSWDRELALVSKMLEIDARNFHGWNYRRNVVEYLRQLSRDPSKIDQKEFDYTTEKIVQDCANHAAWHNRSKLLPSILEKQSSLEERENILLKEKEMIKTAIYTDPEDQNAWLYHEWLVSIQPSLEKKNTMVQELVETIKELLELEPDCKWPYSVYINCQMWLEQNIGQLTGDTKRECLSFLEQLMDMDKYHIGRYKDMHRNLCKKWEIQQ</sequence>
<dbReference type="Gene3D" id="1.25.40.120">
    <property type="entry name" value="Protein prenylyltransferase"/>
    <property type="match status" value="1"/>
</dbReference>
<dbReference type="AlphaFoldDB" id="A0A9W7ZYN9"/>
<dbReference type="GO" id="GO:0005968">
    <property type="term" value="C:Rab-protein geranylgeranyltransferase complex"/>
    <property type="evidence" value="ECO:0007669"/>
    <property type="project" value="TreeGrafter"/>
</dbReference>
<keyword evidence="4 9" id="KW-0637">Prenyltransferase</keyword>
<evidence type="ECO:0000256" key="6">
    <source>
        <dbReference type="ARBA" id="ARBA00022737"/>
    </source>
</evidence>
<evidence type="ECO:0000256" key="5">
    <source>
        <dbReference type="ARBA" id="ARBA00022679"/>
    </source>
</evidence>
<dbReference type="Proteomes" id="UP001150538">
    <property type="component" value="Unassembled WGS sequence"/>
</dbReference>
<evidence type="ECO:0000256" key="8">
    <source>
        <dbReference type="ARBA" id="ARBA00047658"/>
    </source>
</evidence>
<evidence type="ECO:0000313" key="11">
    <source>
        <dbReference type="Proteomes" id="UP001150538"/>
    </source>
</evidence>